<dbReference type="AlphaFoldDB" id="A0A1Z4V2J1"/>
<evidence type="ECO:0000313" key="2">
    <source>
        <dbReference type="Proteomes" id="UP000218702"/>
    </source>
</evidence>
<organism evidence="1 2">
    <name type="scientific">Dolichospermum compactum NIES-806</name>
    <dbReference type="NCBI Taxonomy" id="1973481"/>
    <lineage>
        <taxon>Bacteria</taxon>
        <taxon>Bacillati</taxon>
        <taxon>Cyanobacteriota</taxon>
        <taxon>Cyanophyceae</taxon>
        <taxon>Nostocales</taxon>
        <taxon>Aphanizomenonaceae</taxon>
        <taxon>Dolichospermum</taxon>
        <taxon>Dolichospermum compactum</taxon>
    </lineage>
</organism>
<accession>A0A1Z4V2J1</accession>
<keyword evidence="2" id="KW-1185">Reference proteome</keyword>
<dbReference type="KEGG" id="dcm:NIES806_19440"/>
<evidence type="ECO:0000313" key="1">
    <source>
        <dbReference type="EMBL" id="BAZ85740.1"/>
    </source>
</evidence>
<proteinExistence type="predicted"/>
<dbReference type="RefSeq" id="WP_197705516.1">
    <property type="nucleotide sequence ID" value="NZ_AP018316.1"/>
</dbReference>
<protein>
    <submittedName>
        <fullName evidence="1">Uncharacterized protein</fullName>
    </submittedName>
</protein>
<sequence>MAFWLFQGNPQYYRVLDAIKELEQIPWLVTLDVMLMSMQNIYRTRHIQDSQKAIYVRNTYTKTQ</sequence>
<dbReference type="EMBL" id="AP018316">
    <property type="protein sequence ID" value="BAZ85740.1"/>
    <property type="molecule type" value="Genomic_DNA"/>
</dbReference>
<name>A0A1Z4V2J1_9CYAN</name>
<gene>
    <name evidence="1" type="ORF">NIES806_19440</name>
</gene>
<dbReference type="Proteomes" id="UP000218702">
    <property type="component" value="Chromosome"/>
</dbReference>
<reference evidence="1 2" key="1">
    <citation type="submission" date="2017-06" db="EMBL/GenBank/DDBJ databases">
        <title>Genome sequencing of cyanobaciteial culture collection at National Institute for Environmental Studies (NIES).</title>
        <authorList>
            <person name="Hirose Y."/>
            <person name="Shimura Y."/>
            <person name="Fujisawa T."/>
            <person name="Nakamura Y."/>
            <person name="Kawachi M."/>
        </authorList>
    </citation>
    <scope>NUCLEOTIDE SEQUENCE [LARGE SCALE GENOMIC DNA]</scope>
    <source>
        <strain evidence="1 2">NIES-806</strain>
    </source>
</reference>